<dbReference type="GO" id="GO:0000049">
    <property type="term" value="F:tRNA binding"/>
    <property type="evidence" value="ECO:0007669"/>
    <property type="project" value="InterPro"/>
</dbReference>
<keyword evidence="3" id="KW-0255">Endonuclease</keyword>
<evidence type="ECO:0000256" key="5">
    <source>
        <dbReference type="ARBA" id="ARBA00022884"/>
    </source>
</evidence>
<dbReference type="Pfam" id="PF00825">
    <property type="entry name" value="Ribonuclease_P"/>
    <property type="match status" value="1"/>
</dbReference>
<dbReference type="AlphaFoldDB" id="A0A1F6DGK1"/>
<dbReference type="NCBIfam" id="TIGR00188">
    <property type="entry name" value="rnpA"/>
    <property type="match status" value="1"/>
</dbReference>
<dbReference type="InterPro" id="IPR014721">
    <property type="entry name" value="Ribsml_uS5_D2-typ_fold_subgr"/>
</dbReference>
<dbReference type="GO" id="GO:0042781">
    <property type="term" value="F:3'-tRNA processing endoribonuclease activity"/>
    <property type="evidence" value="ECO:0007669"/>
    <property type="project" value="TreeGrafter"/>
</dbReference>
<dbReference type="Gene3D" id="3.30.230.10">
    <property type="match status" value="1"/>
</dbReference>
<dbReference type="SUPFAM" id="SSF54211">
    <property type="entry name" value="Ribosomal protein S5 domain 2-like"/>
    <property type="match status" value="1"/>
</dbReference>
<dbReference type="GO" id="GO:0004526">
    <property type="term" value="F:ribonuclease P activity"/>
    <property type="evidence" value="ECO:0007669"/>
    <property type="project" value="UniProtKB-UniRule"/>
</dbReference>
<gene>
    <name evidence="7" type="ORF">A2765_00250</name>
</gene>
<keyword evidence="1" id="KW-0819">tRNA processing</keyword>
<dbReference type="GO" id="GO:0030677">
    <property type="term" value="C:ribonuclease P complex"/>
    <property type="evidence" value="ECO:0007669"/>
    <property type="project" value="TreeGrafter"/>
</dbReference>
<dbReference type="PANTHER" id="PTHR33992">
    <property type="entry name" value="RIBONUCLEASE P PROTEIN COMPONENT"/>
    <property type="match status" value="1"/>
</dbReference>
<dbReference type="InterPro" id="IPR000100">
    <property type="entry name" value="RNase_P"/>
</dbReference>
<comment type="caution">
    <text evidence="7">The sequence shown here is derived from an EMBL/GenBank/DDBJ whole genome shotgun (WGS) entry which is preliminary data.</text>
</comment>
<sequence>MPKKYRLSRADFMRLPRAAHRIHGKYFSLTVTHVPSLEGPRAVCVVSKKISARSVDRNRIERLCRESLRPVLAQMKTPAALVFYAKREVLGAALAEIRQDIRKLLERTG</sequence>
<protein>
    <recommendedName>
        <fullName evidence="6">Ribonuclease P protein component</fullName>
        <ecNumber evidence="6">3.1.26.5</ecNumber>
    </recommendedName>
</protein>
<dbReference type="PANTHER" id="PTHR33992:SF1">
    <property type="entry name" value="RIBONUCLEASE P PROTEIN COMPONENT"/>
    <property type="match status" value="1"/>
</dbReference>
<keyword evidence="2" id="KW-0540">Nuclease</keyword>
<dbReference type="EC" id="3.1.26.5" evidence="6"/>
<evidence type="ECO:0000313" key="7">
    <source>
        <dbReference type="EMBL" id="OGG60543.1"/>
    </source>
</evidence>
<evidence type="ECO:0000256" key="4">
    <source>
        <dbReference type="ARBA" id="ARBA00022801"/>
    </source>
</evidence>
<dbReference type="InterPro" id="IPR020568">
    <property type="entry name" value="Ribosomal_Su5_D2-typ_SF"/>
</dbReference>
<evidence type="ECO:0000256" key="1">
    <source>
        <dbReference type="ARBA" id="ARBA00022694"/>
    </source>
</evidence>
<keyword evidence="4" id="KW-0378">Hydrolase</keyword>
<evidence type="ECO:0000256" key="2">
    <source>
        <dbReference type="ARBA" id="ARBA00022722"/>
    </source>
</evidence>
<name>A0A1F6DGK1_9BACT</name>
<evidence type="ECO:0000256" key="6">
    <source>
        <dbReference type="NCBIfam" id="TIGR00188"/>
    </source>
</evidence>
<evidence type="ECO:0000256" key="3">
    <source>
        <dbReference type="ARBA" id="ARBA00022759"/>
    </source>
</evidence>
<dbReference type="EMBL" id="MFLA01000006">
    <property type="protein sequence ID" value="OGG60543.1"/>
    <property type="molecule type" value="Genomic_DNA"/>
</dbReference>
<proteinExistence type="predicted"/>
<accession>A0A1F6DGK1</accession>
<keyword evidence="5" id="KW-0694">RNA-binding</keyword>
<reference evidence="7 8" key="1">
    <citation type="journal article" date="2016" name="Nat. Commun.">
        <title>Thousands of microbial genomes shed light on interconnected biogeochemical processes in an aquifer system.</title>
        <authorList>
            <person name="Anantharaman K."/>
            <person name="Brown C.T."/>
            <person name="Hug L.A."/>
            <person name="Sharon I."/>
            <person name="Castelle C.J."/>
            <person name="Probst A.J."/>
            <person name="Thomas B.C."/>
            <person name="Singh A."/>
            <person name="Wilkins M.J."/>
            <person name="Karaoz U."/>
            <person name="Brodie E.L."/>
            <person name="Williams K.H."/>
            <person name="Hubbard S.S."/>
            <person name="Banfield J.F."/>
        </authorList>
    </citation>
    <scope>NUCLEOTIDE SEQUENCE [LARGE SCALE GENOMIC DNA]</scope>
</reference>
<dbReference type="Proteomes" id="UP000176377">
    <property type="component" value="Unassembled WGS sequence"/>
</dbReference>
<evidence type="ECO:0000313" key="8">
    <source>
        <dbReference type="Proteomes" id="UP000176377"/>
    </source>
</evidence>
<organism evidence="7 8">
    <name type="scientific">Candidatus Kaiserbacteria bacterium RIFCSPHIGHO2_01_FULL_56_24</name>
    <dbReference type="NCBI Taxonomy" id="1798487"/>
    <lineage>
        <taxon>Bacteria</taxon>
        <taxon>Candidatus Kaiseribacteriota</taxon>
    </lineage>
</organism>